<comment type="similarity">
    <text evidence="1 7">Belongs to the UPF0758 family.</text>
</comment>
<evidence type="ECO:0000256" key="4">
    <source>
        <dbReference type="ARBA" id="ARBA00022801"/>
    </source>
</evidence>
<dbReference type="InterPro" id="IPR025657">
    <property type="entry name" value="RadC_JAB"/>
</dbReference>
<dbReference type="Gene3D" id="3.40.140.10">
    <property type="entry name" value="Cytidine Deaminase, domain 2"/>
    <property type="match status" value="1"/>
</dbReference>
<feature type="domain" description="MPN" evidence="8">
    <location>
        <begin position="98"/>
        <end position="220"/>
    </location>
</feature>
<evidence type="ECO:0000313" key="9">
    <source>
        <dbReference type="EMBL" id="RRR76566.1"/>
    </source>
</evidence>
<keyword evidence="2" id="KW-0645">Protease</keyword>
<keyword evidence="4" id="KW-0378">Hydrolase</keyword>
<evidence type="ECO:0000256" key="3">
    <source>
        <dbReference type="ARBA" id="ARBA00022723"/>
    </source>
</evidence>
<comment type="caution">
    <text evidence="9">The sequence shown here is derived from an EMBL/GenBank/DDBJ whole genome shotgun (WGS) entry which is preliminary data.</text>
</comment>
<dbReference type="SUPFAM" id="SSF47781">
    <property type="entry name" value="RuvA domain 2-like"/>
    <property type="match status" value="1"/>
</dbReference>
<dbReference type="InterPro" id="IPR001405">
    <property type="entry name" value="UPF0758"/>
</dbReference>
<dbReference type="Gene3D" id="1.10.150.20">
    <property type="entry name" value="5' to 3' exonuclease, C-terminal subdomain"/>
    <property type="match status" value="1"/>
</dbReference>
<sequence length="224" mass="24341">MPRFIRELPPNEQPLYRLTNTGPASLSDAELIAVLTNLSDMQGAQRLLDHFGGLLGLFSADVHAIRRVTVGVGASKAAQIVAAFEVARRILRGQDRVQIRSPTDATALLRAHIGSELQEHLAVVCLDTKNRVIKIHTVYIGSVNSSAVRIGEIYREPIRLNATSIIVAHNHPSQDLTPSPEDVMVTRQIVDAGKLLDIECLDHLVIGMSSAVSLRERGSAGGFF</sequence>
<dbReference type="GO" id="GO:0008237">
    <property type="term" value="F:metallopeptidase activity"/>
    <property type="evidence" value="ECO:0007669"/>
    <property type="project" value="UniProtKB-KW"/>
</dbReference>
<evidence type="ECO:0000313" key="10">
    <source>
        <dbReference type="Proteomes" id="UP000280307"/>
    </source>
</evidence>
<dbReference type="InterPro" id="IPR010994">
    <property type="entry name" value="RuvA_2-like"/>
</dbReference>
<dbReference type="PANTHER" id="PTHR30471">
    <property type="entry name" value="DNA REPAIR PROTEIN RADC"/>
    <property type="match status" value="1"/>
</dbReference>
<protein>
    <submittedName>
        <fullName evidence="9">JAB domain-containing protein</fullName>
    </submittedName>
</protein>
<reference evidence="9 10" key="1">
    <citation type="submission" date="2018-12" db="EMBL/GenBank/DDBJ databases">
        <title>Genome Sequence of Candidatus Viridilinea halotolerans isolated from saline sulfide-rich spring.</title>
        <authorList>
            <person name="Grouzdev D.S."/>
            <person name="Burganskaya E.I."/>
            <person name="Krutkina M.S."/>
            <person name="Sukhacheva M.V."/>
            <person name="Gorlenko V.M."/>
        </authorList>
    </citation>
    <scope>NUCLEOTIDE SEQUENCE [LARGE SCALE GENOMIC DNA]</scope>
    <source>
        <strain evidence="9">Chok-6</strain>
    </source>
</reference>
<keyword evidence="5" id="KW-0862">Zinc</keyword>
<dbReference type="Pfam" id="PF04002">
    <property type="entry name" value="RadC"/>
    <property type="match status" value="1"/>
</dbReference>
<dbReference type="PANTHER" id="PTHR30471:SF3">
    <property type="entry name" value="UPF0758 PROTEIN YEES-RELATED"/>
    <property type="match status" value="1"/>
</dbReference>
<dbReference type="EMBL" id="RSAS01000111">
    <property type="protein sequence ID" value="RRR76566.1"/>
    <property type="molecule type" value="Genomic_DNA"/>
</dbReference>
<dbReference type="NCBIfam" id="TIGR00608">
    <property type="entry name" value="radc"/>
    <property type="match status" value="1"/>
</dbReference>
<dbReference type="GO" id="GO:0046872">
    <property type="term" value="F:metal ion binding"/>
    <property type="evidence" value="ECO:0007669"/>
    <property type="project" value="UniProtKB-KW"/>
</dbReference>
<keyword evidence="3" id="KW-0479">Metal-binding</keyword>
<evidence type="ECO:0000256" key="6">
    <source>
        <dbReference type="ARBA" id="ARBA00023049"/>
    </source>
</evidence>
<evidence type="ECO:0000259" key="8">
    <source>
        <dbReference type="PROSITE" id="PS50249"/>
    </source>
</evidence>
<dbReference type="PROSITE" id="PS50249">
    <property type="entry name" value="MPN"/>
    <property type="match status" value="1"/>
</dbReference>
<dbReference type="InterPro" id="IPR046778">
    <property type="entry name" value="UPF0758_N"/>
</dbReference>
<name>A0A426U8J6_9CHLR</name>
<evidence type="ECO:0000256" key="2">
    <source>
        <dbReference type="ARBA" id="ARBA00022670"/>
    </source>
</evidence>
<proteinExistence type="inferred from homology"/>
<gene>
    <name evidence="9" type="ORF">EI684_02795</name>
</gene>
<dbReference type="Pfam" id="PF20582">
    <property type="entry name" value="UPF0758_N"/>
    <property type="match status" value="1"/>
</dbReference>
<keyword evidence="6" id="KW-0482">Metalloprotease</keyword>
<evidence type="ECO:0000256" key="5">
    <source>
        <dbReference type="ARBA" id="ARBA00022833"/>
    </source>
</evidence>
<dbReference type="NCBIfam" id="NF000642">
    <property type="entry name" value="PRK00024.1"/>
    <property type="match status" value="1"/>
</dbReference>
<evidence type="ECO:0000256" key="1">
    <source>
        <dbReference type="ARBA" id="ARBA00010243"/>
    </source>
</evidence>
<dbReference type="InterPro" id="IPR037518">
    <property type="entry name" value="MPN"/>
</dbReference>
<dbReference type="AlphaFoldDB" id="A0A426U8J6"/>
<organism evidence="9 10">
    <name type="scientific">Candidatus Viridilinea halotolerans</name>
    <dbReference type="NCBI Taxonomy" id="2491704"/>
    <lineage>
        <taxon>Bacteria</taxon>
        <taxon>Bacillati</taxon>
        <taxon>Chloroflexota</taxon>
        <taxon>Chloroflexia</taxon>
        <taxon>Chloroflexales</taxon>
        <taxon>Chloroflexineae</taxon>
        <taxon>Oscillochloridaceae</taxon>
        <taxon>Candidatus Viridilinea</taxon>
    </lineage>
</organism>
<dbReference type="Proteomes" id="UP000280307">
    <property type="component" value="Unassembled WGS sequence"/>
</dbReference>
<dbReference type="GO" id="GO:0006508">
    <property type="term" value="P:proteolysis"/>
    <property type="evidence" value="ECO:0007669"/>
    <property type="project" value="UniProtKB-KW"/>
</dbReference>
<dbReference type="CDD" id="cd08071">
    <property type="entry name" value="MPN_DUF2466"/>
    <property type="match status" value="1"/>
</dbReference>
<evidence type="ECO:0000256" key="7">
    <source>
        <dbReference type="RuleBase" id="RU003797"/>
    </source>
</evidence>
<accession>A0A426U8J6</accession>